<dbReference type="PANTHER" id="PTHR30386:SF26">
    <property type="entry name" value="TRANSPORT PROTEIN COMB"/>
    <property type="match status" value="1"/>
</dbReference>
<dbReference type="Gene3D" id="2.40.50.100">
    <property type="match status" value="1"/>
</dbReference>
<reference evidence="8 9" key="1">
    <citation type="submission" date="2019-02" db="EMBL/GenBank/DDBJ databases">
        <title>Genomic Encyclopedia of Type Strains, Phase IV (KMG-IV): sequencing the most valuable type-strain genomes for metagenomic binning, comparative biology and taxonomic classification.</title>
        <authorList>
            <person name="Goeker M."/>
        </authorList>
    </citation>
    <scope>NUCLEOTIDE SEQUENCE [LARGE SCALE GENOMIC DNA]</scope>
    <source>
        <strain evidence="8 9">DSM 18116</strain>
    </source>
</reference>
<comment type="caution">
    <text evidence="8">The sequence shown here is derived from an EMBL/GenBank/DDBJ whole genome shotgun (WGS) entry which is preliminary data.</text>
</comment>
<keyword evidence="3 6" id="KW-1133">Transmembrane helix</keyword>
<keyword evidence="4 6" id="KW-0472">Membrane</keyword>
<evidence type="ECO:0000259" key="7">
    <source>
        <dbReference type="Pfam" id="PF25917"/>
    </source>
</evidence>
<dbReference type="RefSeq" id="WP_130538902.1">
    <property type="nucleotide sequence ID" value="NZ_CP042431.1"/>
</dbReference>
<feature type="transmembrane region" description="Helical" evidence="6">
    <location>
        <begin position="34"/>
        <end position="58"/>
    </location>
</feature>
<proteinExistence type="predicted"/>
<gene>
    <name evidence="8" type="ORF">EV199_0284</name>
</gene>
<dbReference type="Proteomes" id="UP000293874">
    <property type="component" value="Unassembled WGS sequence"/>
</dbReference>
<evidence type="ECO:0000256" key="5">
    <source>
        <dbReference type="SAM" id="Coils"/>
    </source>
</evidence>
<evidence type="ECO:0000256" key="4">
    <source>
        <dbReference type="ARBA" id="ARBA00023136"/>
    </source>
</evidence>
<comment type="subcellular location">
    <subcellularLocation>
        <location evidence="1">Membrane</location>
        <topology evidence="1">Single-pass membrane protein</topology>
    </subcellularLocation>
</comment>
<keyword evidence="9" id="KW-1185">Reference proteome</keyword>
<protein>
    <submittedName>
        <fullName evidence="8">NHLM bacteriocin system secretion protein</fullName>
    </submittedName>
</protein>
<accession>A0A4V2F1N9</accession>
<evidence type="ECO:0000256" key="1">
    <source>
        <dbReference type="ARBA" id="ARBA00004167"/>
    </source>
</evidence>
<dbReference type="EMBL" id="SGXA01000001">
    <property type="protein sequence ID" value="RZS74436.1"/>
    <property type="molecule type" value="Genomic_DNA"/>
</dbReference>
<feature type="coiled-coil region" evidence="5">
    <location>
        <begin position="110"/>
        <end position="213"/>
    </location>
</feature>
<dbReference type="InterPro" id="IPR058625">
    <property type="entry name" value="MdtA-like_BSH"/>
</dbReference>
<dbReference type="GO" id="GO:0016020">
    <property type="term" value="C:membrane"/>
    <property type="evidence" value="ECO:0007669"/>
    <property type="project" value="UniProtKB-SubCell"/>
</dbReference>
<dbReference type="PRINTS" id="PR01490">
    <property type="entry name" value="RTXTOXIND"/>
</dbReference>
<dbReference type="InterPro" id="IPR022275">
    <property type="entry name" value="NHPM_bacteriocin_SS_HylD"/>
</dbReference>
<dbReference type="InterPro" id="IPR011053">
    <property type="entry name" value="Single_hybrid_motif"/>
</dbReference>
<evidence type="ECO:0000256" key="2">
    <source>
        <dbReference type="ARBA" id="ARBA00022692"/>
    </source>
</evidence>
<evidence type="ECO:0000256" key="3">
    <source>
        <dbReference type="ARBA" id="ARBA00022989"/>
    </source>
</evidence>
<organism evidence="8 9">
    <name type="scientific">Pseudobacter ginsenosidimutans</name>
    <dbReference type="NCBI Taxonomy" id="661488"/>
    <lineage>
        <taxon>Bacteria</taxon>
        <taxon>Pseudomonadati</taxon>
        <taxon>Bacteroidota</taxon>
        <taxon>Chitinophagia</taxon>
        <taxon>Chitinophagales</taxon>
        <taxon>Chitinophagaceae</taxon>
        <taxon>Pseudobacter</taxon>
    </lineage>
</organism>
<name>A0A4V2F1N9_9BACT</name>
<evidence type="ECO:0000313" key="9">
    <source>
        <dbReference type="Proteomes" id="UP000293874"/>
    </source>
</evidence>
<evidence type="ECO:0000313" key="8">
    <source>
        <dbReference type="EMBL" id="RZS74436.1"/>
    </source>
</evidence>
<sequence>MNIQQASAEELDIHRSPDKVDQAVQLVRPRQKMFISFIFAIIVATIIWSIVSSVPVYVKGKGILINESGISEIKVPFPGKISQLNVKIGQQVEQGEILATVEQLELIFDIKKLETQIRDIRKSLNWLLDNTDLAVRNKSIQQLKATIAGYDRQLRSLNSEAENYEQEKAGLEKDRQTELLRMTDLVNYNHARIFEFRNNLRTYESELQFKKNQLVNQSQIVSPYSGTVIDMAFNNGDIFNEGSTFLVMENQDYDRNELIAQVYVNANEGKKLQPGMTVQIAPSTIPPEEHGYLLGTVSYISKYTLTEAGMNRTLRNSKLVEELSRDGLPMVAEVRLSTDSSTFSKYKWTSGRGPETDVMSGTLIRANIIAEERSPISFIFPSLKHSR</sequence>
<feature type="domain" description="Multidrug resistance protein MdtA-like barrel-sandwich hybrid" evidence="7">
    <location>
        <begin position="78"/>
        <end position="244"/>
    </location>
</feature>
<dbReference type="AlphaFoldDB" id="A0A4V2F1N9"/>
<evidence type="ECO:0000256" key="6">
    <source>
        <dbReference type="SAM" id="Phobius"/>
    </source>
</evidence>
<dbReference type="OrthoDB" id="8439633at2"/>
<dbReference type="PANTHER" id="PTHR30386">
    <property type="entry name" value="MEMBRANE FUSION SUBUNIT OF EMRAB-TOLC MULTIDRUG EFFLUX PUMP"/>
    <property type="match status" value="1"/>
</dbReference>
<dbReference type="Pfam" id="PF25917">
    <property type="entry name" value="BSH_RND"/>
    <property type="match status" value="1"/>
</dbReference>
<keyword evidence="5" id="KW-0175">Coiled coil</keyword>
<dbReference type="InterPro" id="IPR050739">
    <property type="entry name" value="MFP"/>
</dbReference>
<keyword evidence="2 6" id="KW-0812">Transmembrane</keyword>
<dbReference type="NCBIfam" id="TIGR03794">
    <property type="entry name" value="NHLM_micro_HlyD"/>
    <property type="match status" value="1"/>
</dbReference>
<dbReference type="SUPFAM" id="SSF51230">
    <property type="entry name" value="Single hybrid motif"/>
    <property type="match status" value="1"/>
</dbReference>